<keyword evidence="2" id="KW-1185">Reference proteome</keyword>
<sequence>MDTIGLACVVVGARSGPQVVMDDIRLIGRPPSDVTSELVAYLEQRGMHVQFIPSGDIGSTDLGFFTDAQRGGDTLVSCALFGRPDTRALSVWDSILIDAWDRS</sequence>
<proteinExistence type="predicted"/>
<evidence type="ECO:0000313" key="2">
    <source>
        <dbReference type="Proteomes" id="UP000190037"/>
    </source>
</evidence>
<accession>A0A1T3NI59</accession>
<comment type="caution">
    <text evidence="1">The sequence shown here is derived from an EMBL/GenBank/DDBJ whole genome shotgun (WGS) entry which is preliminary data.</text>
</comment>
<dbReference type="EMBL" id="MWQN01000006">
    <property type="protein sequence ID" value="OPC76514.1"/>
    <property type="molecule type" value="Genomic_DNA"/>
</dbReference>
<name>A0A1T3NI59_9ACTN</name>
<reference evidence="1 2" key="1">
    <citation type="submission" date="2017-03" db="EMBL/GenBank/DDBJ databases">
        <title>Draft genome sequence of Streptomyces scabrisporus NF3, endophyte isolated from Amphipterygium adstringens.</title>
        <authorList>
            <person name="Vazquez M."/>
            <person name="Ceapa C.D."/>
            <person name="Rodriguez Luna D."/>
            <person name="Sanchez Esquivel S."/>
        </authorList>
    </citation>
    <scope>NUCLEOTIDE SEQUENCE [LARGE SCALE GENOMIC DNA]</scope>
    <source>
        <strain evidence="1 2">NF3</strain>
    </source>
</reference>
<dbReference type="AlphaFoldDB" id="A0A1T3NI59"/>
<dbReference type="Proteomes" id="UP000190037">
    <property type="component" value="Unassembled WGS sequence"/>
</dbReference>
<dbReference type="STRING" id="159449.B4N89_46715"/>
<protein>
    <submittedName>
        <fullName evidence="1">Uncharacterized protein</fullName>
    </submittedName>
</protein>
<evidence type="ECO:0000313" key="1">
    <source>
        <dbReference type="EMBL" id="OPC76514.1"/>
    </source>
</evidence>
<gene>
    <name evidence="1" type="ORF">B4N89_46715</name>
</gene>
<organism evidence="1 2">
    <name type="scientific">Embleya scabrispora</name>
    <dbReference type="NCBI Taxonomy" id="159449"/>
    <lineage>
        <taxon>Bacteria</taxon>
        <taxon>Bacillati</taxon>
        <taxon>Actinomycetota</taxon>
        <taxon>Actinomycetes</taxon>
        <taxon>Kitasatosporales</taxon>
        <taxon>Streptomycetaceae</taxon>
        <taxon>Embleya</taxon>
    </lineage>
</organism>